<dbReference type="AlphaFoldDB" id="A0A812L1D3"/>
<dbReference type="PANTHER" id="PTHR13817">
    <property type="entry name" value="TITIN"/>
    <property type="match status" value="1"/>
</dbReference>
<feature type="region of interest" description="Disordered" evidence="2">
    <location>
        <begin position="1209"/>
        <end position="1239"/>
    </location>
</feature>
<sequence>VQVLVPGSWFQSEDWKELVEGKDASTTLAAGSKDLYHVQISSLQPETKYSIRLVPPADAARKWSLHCECETLGRPQRSSPPRCLARWPEKLQIEWKVRTPTGAPILECQVQLYSQELFSLWQDVFALEDVAVADSKGSKATDHEETWSAVIPNLKVATSYHFRVKARNTVGWCTDFSDEEVCRTSEPPDPPSKLKILSRKPGKVEVEFEFTDADGCPVSHIEPEYCLKQPEGGIAGVIPGESADGIGYILDAATWWWQTPLNFQVSLQDAEASAPTRSKDVRRAMVTVGELKPEQTIWLRLWAVNKAGRSLQPSQPLACRPSDRPAKVDDLCCIVRGATWLEVQWRTRDPDGAPVLECSVEVSRENFLSTWIPLARSCLWLCGRSTWRARAIGLTTESDFRVRVRAKNEVGWSVAEPAQISCRTAERPHKPRQLQCVEAGRNHVRIEFKVPSNFGQEERVSKVRVEQAGVLVWNELPSQCLDFEPMETVESSAMEPTVEDVDLGPFWNAELTLRAFAVVVRSLEPNSHYTFRLDVANEVGWSRKSEPFACHTVCRPDTPQLREGQHQVPYELRICWDQRDPLGGAISESEAQICESSLFTLFSGWAAPKDFLLLRQPTLHDMVCEDEELAISTTWVASFGCLKPGVEYVMRIRTGNIAGWSEWSEPLKAFTARPPVISRCLLAQVPGNMPGSQPDWIVDILMDERGSRTFLCAVDFNCTLRDASFVDTTSCMKGSTVARHIINSSWRARFPGELLPAGNQKMVVTVSAASDAGWSPSIHKASENPDVQDSQGKAPSWDMPSAATSPSALPAITELGHSLKAFLATVEEKLRDGQKEIASLSSAASSTPSRWTDAQLQRLSGQADNLDRAREALGYLKAVDEKPERCESWLAACGDRVAYKQRVIEQERAAVNSHAVRQGALWEDLRQDGCETAGLLADFQLLLEGCIWLEHVRNKQLDPLWARLCHISGDGKGKPDTAATEPSVGQHPARVVRLWAEKREAWAARFDAQLVSVTKQAITSAGQLLATARSVPRLPDSTSLDGFLRSALVVRTEAAEVSHSALACFEPAFCAELREQTLQVMSALKNLRTSADSQFRKLNRALQLLAVASQGEASVSATDGGAHSFPEVSMTDKLSQTALGLILTMVMPVPGTVELGVVSIGALWLQGDSAGKHLVVEHSRTPDFDPLGRFQQQPRPSVRKLIASWTQDTAPDADVASNEATATPENSQPVAGTPGTSGTVLVHNAASRMITVPCAATKPQKRLKSVQLSTPAPPSHS</sequence>
<feature type="compositionally biased region" description="Polar residues" evidence="2">
    <location>
        <begin position="1218"/>
        <end position="1239"/>
    </location>
</feature>
<gene>
    <name evidence="4" type="ORF">SNAT2548_LOCUS9854</name>
</gene>
<feature type="domain" description="Fibronectin type-III" evidence="3">
    <location>
        <begin position="77"/>
        <end position="187"/>
    </location>
</feature>
<feature type="non-terminal residue" evidence="4">
    <location>
        <position position="1277"/>
    </location>
</feature>
<dbReference type="Gene3D" id="2.60.40.10">
    <property type="entry name" value="Immunoglobulins"/>
    <property type="match status" value="4"/>
</dbReference>
<protein>
    <recommendedName>
        <fullName evidence="3">Fibronectin type-III domain-containing protein</fullName>
    </recommendedName>
</protein>
<feature type="domain" description="Fibronectin type-III" evidence="3">
    <location>
        <begin position="327"/>
        <end position="428"/>
    </location>
</feature>
<evidence type="ECO:0000313" key="4">
    <source>
        <dbReference type="EMBL" id="CAE7234183.1"/>
    </source>
</evidence>
<evidence type="ECO:0000256" key="2">
    <source>
        <dbReference type="SAM" id="MobiDB-lite"/>
    </source>
</evidence>
<feature type="region of interest" description="Disordered" evidence="2">
    <location>
        <begin position="1256"/>
        <end position="1277"/>
    </location>
</feature>
<dbReference type="PROSITE" id="PS50853">
    <property type="entry name" value="FN3"/>
    <property type="match status" value="2"/>
</dbReference>
<dbReference type="InterPro" id="IPR003961">
    <property type="entry name" value="FN3_dom"/>
</dbReference>
<evidence type="ECO:0000313" key="5">
    <source>
        <dbReference type="Proteomes" id="UP000604046"/>
    </source>
</evidence>
<organism evidence="4 5">
    <name type="scientific">Symbiodinium natans</name>
    <dbReference type="NCBI Taxonomy" id="878477"/>
    <lineage>
        <taxon>Eukaryota</taxon>
        <taxon>Sar</taxon>
        <taxon>Alveolata</taxon>
        <taxon>Dinophyceae</taxon>
        <taxon>Suessiales</taxon>
        <taxon>Symbiodiniaceae</taxon>
        <taxon>Symbiodinium</taxon>
    </lineage>
</organism>
<dbReference type="PANTHER" id="PTHR13817:SF73">
    <property type="entry name" value="FIBRONECTIN TYPE-III DOMAIN-CONTAINING PROTEIN"/>
    <property type="match status" value="1"/>
</dbReference>
<keyword evidence="1" id="KW-0677">Repeat</keyword>
<evidence type="ECO:0000259" key="3">
    <source>
        <dbReference type="PROSITE" id="PS50853"/>
    </source>
</evidence>
<accession>A0A812L1D3</accession>
<name>A0A812L1D3_9DINO</name>
<dbReference type="CDD" id="cd00063">
    <property type="entry name" value="FN3"/>
    <property type="match status" value="3"/>
</dbReference>
<evidence type="ECO:0000256" key="1">
    <source>
        <dbReference type="ARBA" id="ARBA00022737"/>
    </source>
</evidence>
<dbReference type="SUPFAM" id="SSF49265">
    <property type="entry name" value="Fibronectin type III"/>
    <property type="match status" value="3"/>
</dbReference>
<dbReference type="EMBL" id="CAJNDS010000789">
    <property type="protein sequence ID" value="CAE7234183.1"/>
    <property type="molecule type" value="Genomic_DNA"/>
</dbReference>
<proteinExistence type="predicted"/>
<dbReference type="InterPro" id="IPR036116">
    <property type="entry name" value="FN3_sf"/>
</dbReference>
<dbReference type="InterPro" id="IPR013783">
    <property type="entry name" value="Ig-like_fold"/>
</dbReference>
<dbReference type="InterPro" id="IPR050964">
    <property type="entry name" value="Striated_Muscle_Regulatory"/>
</dbReference>
<feature type="region of interest" description="Disordered" evidence="2">
    <location>
        <begin position="775"/>
        <end position="805"/>
    </location>
</feature>
<dbReference type="Proteomes" id="UP000604046">
    <property type="component" value="Unassembled WGS sequence"/>
</dbReference>
<dbReference type="SMART" id="SM00060">
    <property type="entry name" value="FN3"/>
    <property type="match status" value="5"/>
</dbReference>
<comment type="caution">
    <text evidence="4">The sequence shown here is derived from an EMBL/GenBank/DDBJ whole genome shotgun (WGS) entry which is preliminary data.</text>
</comment>
<dbReference type="OrthoDB" id="428940at2759"/>
<keyword evidence="5" id="KW-1185">Reference proteome</keyword>
<reference evidence="4" key="1">
    <citation type="submission" date="2021-02" db="EMBL/GenBank/DDBJ databases">
        <authorList>
            <person name="Dougan E. K."/>
            <person name="Rhodes N."/>
            <person name="Thang M."/>
            <person name="Chan C."/>
        </authorList>
    </citation>
    <scope>NUCLEOTIDE SEQUENCE</scope>
</reference>